<dbReference type="Pfam" id="PF17482">
    <property type="entry name" value="Phage_sheath_1C"/>
    <property type="match status" value="1"/>
</dbReference>
<feature type="domain" description="Tail sheath protein C-terminal" evidence="2">
    <location>
        <begin position="332"/>
        <end position="436"/>
    </location>
</feature>
<dbReference type="Gene3D" id="3.40.50.11780">
    <property type="match status" value="1"/>
</dbReference>
<proteinExistence type="inferred from homology"/>
<dbReference type="InterPro" id="IPR020287">
    <property type="entry name" value="Tail_sheath_C"/>
</dbReference>
<keyword evidence="4" id="KW-1185">Reference proteome</keyword>
<evidence type="ECO:0000256" key="1">
    <source>
        <dbReference type="ARBA" id="ARBA00008005"/>
    </source>
</evidence>
<evidence type="ECO:0000313" key="4">
    <source>
        <dbReference type="Proteomes" id="UP000830552"/>
    </source>
</evidence>
<organism evidence="3 4">
    <name type="scientific">Chryseobacterium nepalense</name>
    <dbReference type="NCBI Taxonomy" id="1854498"/>
    <lineage>
        <taxon>Bacteria</taxon>
        <taxon>Pseudomonadati</taxon>
        <taxon>Bacteroidota</taxon>
        <taxon>Flavobacteriia</taxon>
        <taxon>Flavobacteriales</taxon>
        <taxon>Weeksellaceae</taxon>
        <taxon>Chryseobacterium group</taxon>
        <taxon>Chryseobacterium</taxon>
    </lineage>
</organism>
<dbReference type="PANTHER" id="PTHR35861">
    <property type="match status" value="1"/>
</dbReference>
<dbReference type="Proteomes" id="UP000830552">
    <property type="component" value="Chromosome"/>
</dbReference>
<gene>
    <name evidence="3" type="ORF">M0D58_05395</name>
</gene>
<dbReference type="EMBL" id="CP096203">
    <property type="protein sequence ID" value="UPQ76988.1"/>
    <property type="molecule type" value="Genomic_DNA"/>
</dbReference>
<reference evidence="3" key="1">
    <citation type="submission" date="2022-04" db="EMBL/GenBank/DDBJ databases">
        <title>Evolutionary, genomic, and biogeographic characterization of Chryseobacterium nepalense represented by a plastic-degrading bacterium AC3.</title>
        <authorList>
            <person name="Yin Z."/>
            <person name="Liu X."/>
            <person name="Wang D."/>
            <person name="Xie Z."/>
        </authorList>
    </citation>
    <scope>NUCLEOTIDE SEQUENCE</scope>
    <source>
        <strain evidence="3">AC3</strain>
    </source>
</reference>
<accession>A0ABY4KB49</accession>
<protein>
    <submittedName>
        <fullName evidence="3">Phage tail sheath subtilisin-like domain-containing protein</fullName>
    </submittedName>
</protein>
<sequence length="443" mass="48722">MNYKTPGVYVEEIAKFPPSVAQVETAIPAFIGYTAKGPKNQPTRISSLLEYETLFGKAKNEEFSIVVNAATANTPRTVTATLTPSAFKMYYAMQMYFANGGGPCYIVSVGDLATGFPAAVDFDDMIAGLDTLEKEDEPTLIVLPDAANLSTAYDLFEKALDQAELMKDRFVIMDVLGDSNTAVSDFRSNVTSGPSGERLKYGAAYYPKLETVLTYSYDPAITVGNNTLEHWKTNDTELYNLAKNAMESHRVVLAPSSAMAGVYAKVDSTSGVFKAPANVGLNYVVAPIQKISHEDQEGLNVDPTSGKSINAIRTFTGKGPMVWGARTLDGNSNEWRYISVRRFFNMVEESVKKSTERFVFEANTANTWIRVQTMIENFLNQQWQDGALAGSKPEEAYYVSVGLNKTMSAQDILEGRMNIEIGMAAVRPAEFIVLRFSHKLQEA</sequence>
<evidence type="ECO:0000259" key="2">
    <source>
        <dbReference type="Pfam" id="PF17482"/>
    </source>
</evidence>
<evidence type="ECO:0000313" key="3">
    <source>
        <dbReference type="EMBL" id="UPQ76988.1"/>
    </source>
</evidence>
<name>A0ABY4KB49_9FLAO</name>
<dbReference type="RefSeq" id="WP_248394065.1">
    <property type="nucleotide sequence ID" value="NZ_CP096203.1"/>
</dbReference>
<dbReference type="InterPro" id="IPR052042">
    <property type="entry name" value="Tail_sheath_structural"/>
</dbReference>
<dbReference type="PANTHER" id="PTHR35861:SF1">
    <property type="entry name" value="PHAGE TAIL SHEATH PROTEIN"/>
    <property type="match status" value="1"/>
</dbReference>
<comment type="similarity">
    <text evidence="1">Belongs to the myoviridae tail sheath protein family.</text>
</comment>